<keyword evidence="3 6" id="KW-0731">Sigma factor</keyword>
<dbReference type="NCBIfam" id="TIGR02937">
    <property type="entry name" value="sigma70-ECF"/>
    <property type="match status" value="1"/>
</dbReference>
<dbReference type="InterPro" id="IPR014284">
    <property type="entry name" value="RNA_pol_sigma-70_dom"/>
</dbReference>
<keyword evidence="9" id="KW-1185">Reference proteome</keyword>
<evidence type="ECO:0000259" key="7">
    <source>
        <dbReference type="Pfam" id="PF04542"/>
    </source>
</evidence>
<keyword evidence="2 6" id="KW-0805">Transcription regulation</keyword>
<evidence type="ECO:0000256" key="1">
    <source>
        <dbReference type="ARBA" id="ARBA00010641"/>
    </source>
</evidence>
<dbReference type="InterPro" id="IPR007627">
    <property type="entry name" value="RNA_pol_sigma70_r2"/>
</dbReference>
<dbReference type="Gene3D" id="1.10.1740.10">
    <property type="match status" value="1"/>
</dbReference>
<dbReference type="SUPFAM" id="SSF88659">
    <property type="entry name" value="Sigma3 and sigma4 domains of RNA polymerase sigma factors"/>
    <property type="match status" value="1"/>
</dbReference>
<evidence type="ECO:0000313" key="9">
    <source>
        <dbReference type="Proteomes" id="UP001595699"/>
    </source>
</evidence>
<evidence type="ECO:0000256" key="6">
    <source>
        <dbReference type="RuleBase" id="RU000716"/>
    </source>
</evidence>
<dbReference type="InterPro" id="IPR036388">
    <property type="entry name" value="WH-like_DNA-bd_sf"/>
</dbReference>
<comment type="similarity">
    <text evidence="1 6">Belongs to the sigma-70 factor family. ECF subfamily.</text>
</comment>
<dbReference type="InterPro" id="IPR000838">
    <property type="entry name" value="RNA_pol_sigma70_ECF_CS"/>
</dbReference>
<reference evidence="9" key="1">
    <citation type="journal article" date="2019" name="Int. J. Syst. Evol. Microbiol.">
        <title>The Global Catalogue of Microorganisms (GCM) 10K type strain sequencing project: providing services to taxonomists for standard genome sequencing and annotation.</title>
        <authorList>
            <consortium name="The Broad Institute Genomics Platform"/>
            <consortium name="The Broad Institute Genome Sequencing Center for Infectious Disease"/>
            <person name="Wu L."/>
            <person name="Ma J."/>
        </authorList>
    </citation>
    <scope>NUCLEOTIDE SEQUENCE [LARGE SCALE GENOMIC DNA]</scope>
    <source>
        <strain evidence="9">CGMCC 4.7241</strain>
    </source>
</reference>
<keyword evidence="5 6" id="KW-0804">Transcription</keyword>
<evidence type="ECO:0000313" key="8">
    <source>
        <dbReference type="EMBL" id="MFC3765418.1"/>
    </source>
</evidence>
<keyword evidence="4 6" id="KW-0238">DNA-binding</keyword>
<dbReference type="InterPro" id="IPR039425">
    <property type="entry name" value="RNA_pol_sigma-70-like"/>
</dbReference>
<protein>
    <recommendedName>
        <fullName evidence="6">RNA polymerase sigma factor</fullName>
    </recommendedName>
</protein>
<dbReference type="SUPFAM" id="SSF88946">
    <property type="entry name" value="Sigma2 domain of RNA polymerase sigma factors"/>
    <property type="match status" value="1"/>
</dbReference>
<gene>
    <name evidence="8" type="ORF">ACFOUW_31615</name>
</gene>
<comment type="caution">
    <text evidence="8">The sequence shown here is derived from an EMBL/GenBank/DDBJ whole genome shotgun (WGS) entry which is preliminary data.</text>
</comment>
<feature type="domain" description="RNA polymerase sigma-70 region 2" evidence="7">
    <location>
        <begin position="13"/>
        <end position="74"/>
    </location>
</feature>
<dbReference type="PANTHER" id="PTHR43133">
    <property type="entry name" value="RNA POLYMERASE ECF-TYPE SIGMA FACTO"/>
    <property type="match status" value="1"/>
</dbReference>
<evidence type="ECO:0000256" key="2">
    <source>
        <dbReference type="ARBA" id="ARBA00023015"/>
    </source>
</evidence>
<dbReference type="EMBL" id="JBHRZH010000037">
    <property type="protein sequence ID" value="MFC3765418.1"/>
    <property type="molecule type" value="Genomic_DNA"/>
</dbReference>
<accession>A0ABV7YJU5</accession>
<sequence length="168" mass="19205">MIVAETIAREDIYRRMLRYAYSLCKDRYGAEDLVQDAIAVAIGRADQFKGTGAVEAWLKAIVRTTHLMAIRARREWPSSLHDSYVRVLVSAEEEALGNLHRETVSREVQGLLGERDKMLVDLYYGFGLSLRRIAALTGSTEYAVKCHLYRLRRRIEAESSERLRILAS</sequence>
<dbReference type="PROSITE" id="PS01063">
    <property type="entry name" value="SIGMA70_ECF"/>
    <property type="match status" value="1"/>
</dbReference>
<dbReference type="RefSeq" id="WP_205121200.1">
    <property type="nucleotide sequence ID" value="NZ_JAFBCM010000001.1"/>
</dbReference>
<dbReference type="Proteomes" id="UP001595699">
    <property type="component" value="Unassembled WGS sequence"/>
</dbReference>
<evidence type="ECO:0000256" key="3">
    <source>
        <dbReference type="ARBA" id="ARBA00023082"/>
    </source>
</evidence>
<dbReference type="Gene3D" id="1.10.10.10">
    <property type="entry name" value="Winged helix-like DNA-binding domain superfamily/Winged helix DNA-binding domain"/>
    <property type="match status" value="1"/>
</dbReference>
<dbReference type="InterPro" id="IPR013324">
    <property type="entry name" value="RNA_pol_sigma_r3/r4-like"/>
</dbReference>
<dbReference type="InterPro" id="IPR013325">
    <property type="entry name" value="RNA_pol_sigma_r2"/>
</dbReference>
<dbReference type="PANTHER" id="PTHR43133:SF8">
    <property type="entry name" value="RNA POLYMERASE SIGMA FACTOR HI_1459-RELATED"/>
    <property type="match status" value="1"/>
</dbReference>
<dbReference type="Pfam" id="PF04542">
    <property type="entry name" value="Sigma70_r2"/>
    <property type="match status" value="1"/>
</dbReference>
<name>A0ABV7YJU5_9ACTN</name>
<organism evidence="8 9">
    <name type="scientific">Tenggerimyces flavus</name>
    <dbReference type="NCBI Taxonomy" id="1708749"/>
    <lineage>
        <taxon>Bacteria</taxon>
        <taxon>Bacillati</taxon>
        <taxon>Actinomycetota</taxon>
        <taxon>Actinomycetes</taxon>
        <taxon>Propionibacteriales</taxon>
        <taxon>Nocardioidaceae</taxon>
        <taxon>Tenggerimyces</taxon>
    </lineage>
</organism>
<proteinExistence type="inferred from homology"/>
<evidence type="ECO:0000256" key="4">
    <source>
        <dbReference type="ARBA" id="ARBA00023125"/>
    </source>
</evidence>
<evidence type="ECO:0000256" key="5">
    <source>
        <dbReference type="ARBA" id="ARBA00023163"/>
    </source>
</evidence>